<dbReference type="PANTHER" id="PTHR31912">
    <property type="entry name" value="IP13529P"/>
    <property type="match status" value="1"/>
</dbReference>
<dbReference type="Proteomes" id="UP000694845">
    <property type="component" value="Unplaced"/>
</dbReference>
<dbReference type="SUPFAM" id="SSF47769">
    <property type="entry name" value="SAM/Pointed domain"/>
    <property type="match status" value="1"/>
</dbReference>
<dbReference type="OrthoDB" id="10062880at2759"/>
<dbReference type="RefSeq" id="XP_022111534.1">
    <property type="nucleotide sequence ID" value="XM_022255842.1"/>
</dbReference>
<gene>
    <name evidence="2" type="primary">LOC110990748</name>
</gene>
<accession>A0A8B8A1I1</accession>
<dbReference type="PANTHER" id="PTHR31912:SF36">
    <property type="entry name" value="C2H2-TYPE DOMAIN-CONTAINING PROTEIN"/>
    <property type="match status" value="1"/>
</dbReference>
<reference evidence="2" key="1">
    <citation type="submission" date="2025-08" db="UniProtKB">
        <authorList>
            <consortium name="RefSeq"/>
        </authorList>
    </citation>
    <scope>IDENTIFICATION</scope>
</reference>
<dbReference type="Gene3D" id="1.10.150.50">
    <property type="entry name" value="Transcription Factor, Ets-1"/>
    <property type="match status" value="1"/>
</dbReference>
<protein>
    <submittedName>
        <fullName evidence="2">Uncharacterized protein LOC110990748 isoform X2</fullName>
    </submittedName>
</protein>
<organism evidence="1 2">
    <name type="scientific">Acanthaster planci</name>
    <name type="common">Crown-of-thorns starfish</name>
    <dbReference type="NCBI Taxonomy" id="133434"/>
    <lineage>
        <taxon>Eukaryota</taxon>
        <taxon>Metazoa</taxon>
        <taxon>Echinodermata</taxon>
        <taxon>Eleutherozoa</taxon>
        <taxon>Asterozoa</taxon>
        <taxon>Asteroidea</taxon>
        <taxon>Valvatacea</taxon>
        <taxon>Valvatida</taxon>
        <taxon>Acanthasteridae</taxon>
        <taxon>Acanthaster</taxon>
    </lineage>
</organism>
<sequence length="515" mass="58766">MELLEDLAEGGSPIPDYSSIHGFLRKWGVEQLLGLFEEHKIDLEVLPLLDEQTVTELIPQIGVRMKFLNGWRREVVGDNLGLHEVLGYVCSFSANYPCRFCKASKEVIARQQVEDAHLLRSQENYEDDASKEDPSATGIKRVPVLNELIGYHVTENLAPDVMHDLLEGVFPLEIKLTVKSLISQGCFTLDELNNRINSFSYGFCDKKNKPSPISLSALSNPGGPSGQKASQMACLAMYLPLIIGDKVQENDDVWEVYLLLLDIYKIVMARSISRSATYFLKHLIHDHHELFRQVHQRNLTPKQHFMLHYPRAIRYLGPLVQYSSMRFEAKHRQFKKWANACNNFKNIAKTVATKHQQAQSTCGRFLPKEDLQSSVEIQYQIPVPVSSLDDDVSSSICASLHCSEDSLIAVASKAEVEGYQMKPNSMVVTNWTEEGPMFSQIQQIIVYREHLYLVLKPWKVTGFSRHYHAYTVQELSNNICVKRPTELLDYRPHHITQCHSKDDSSIYIAVRFNLV</sequence>
<dbReference type="GeneID" id="110990748"/>
<dbReference type="AlphaFoldDB" id="A0A8B8A1I1"/>
<evidence type="ECO:0000313" key="1">
    <source>
        <dbReference type="Proteomes" id="UP000694845"/>
    </source>
</evidence>
<evidence type="ECO:0000313" key="2">
    <source>
        <dbReference type="RefSeq" id="XP_022111534.1"/>
    </source>
</evidence>
<proteinExistence type="predicted"/>
<name>A0A8B8A1I1_ACAPL</name>
<keyword evidence="1" id="KW-1185">Reference proteome</keyword>
<dbReference type="InterPro" id="IPR013761">
    <property type="entry name" value="SAM/pointed_sf"/>
</dbReference>